<dbReference type="InterPro" id="IPR002869">
    <property type="entry name" value="Pyrv_flavodox_OxRed_cen"/>
</dbReference>
<keyword evidence="1" id="KW-0560">Oxidoreductase</keyword>
<dbReference type="InterPro" id="IPR052554">
    <property type="entry name" value="2-oxoglutarate_synth_KorC"/>
</dbReference>
<evidence type="ECO:0000313" key="4">
    <source>
        <dbReference type="Proteomes" id="UP000199073"/>
    </source>
</evidence>
<protein>
    <submittedName>
        <fullName evidence="3">2-oxoglutarate ferredoxin oxidoreductase subunit gamma</fullName>
    </submittedName>
</protein>
<dbReference type="Proteomes" id="UP000199073">
    <property type="component" value="Unassembled WGS sequence"/>
</dbReference>
<proteinExistence type="predicted"/>
<dbReference type="Gene3D" id="3.40.920.10">
    <property type="entry name" value="Pyruvate-ferredoxin oxidoreductase, PFOR, domain III"/>
    <property type="match status" value="1"/>
</dbReference>
<evidence type="ECO:0000313" key="3">
    <source>
        <dbReference type="EMBL" id="SDO88890.1"/>
    </source>
</evidence>
<accession>A0A1H0N9C7</accession>
<dbReference type="EMBL" id="FNJI01000007">
    <property type="protein sequence ID" value="SDO88890.1"/>
    <property type="molecule type" value="Genomic_DNA"/>
</dbReference>
<dbReference type="Pfam" id="PF01558">
    <property type="entry name" value="POR"/>
    <property type="match status" value="1"/>
</dbReference>
<evidence type="ECO:0000256" key="1">
    <source>
        <dbReference type="ARBA" id="ARBA00023002"/>
    </source>
</evidence>
<name>A0A1H0N9C7_9BACT</name>
<reference evidence="3 4" key="1">
    <citation type="submission" date="2016-10" db="EMBL/GenBank/DDBJ databases">
        <authorList>
            <person name="de Groot N.N."/>
        </authorList>
    </citation>
    <scope>NUCLEOTIDE SEQUENCE [LARGE SCALE GENOMIC DNA]</scope>
    <source>
        <strain evidence="3 4">DSM 12130</strain>
    </source>
</reference>
<feature type="domain" description="Pyruvate/ketoisovalerate oxidoreductase catalytic" evidence="2">
    <location>
        <begin position="11"/>
        <end position="176"/>
    </location>
</feature>
<evidence type="ECO:0000259" key="2">
    <source>
        <dbReference type="Pfam" id="PF01558"/>
    </source>
</evidence>
<dbReference type="InterPro" id="IPR019752">
    <property type="entry name" value="Pyrv/ketoisovalerate_OxRed_cat"/>
</dbReference>
<dbReference type="OrthoDB" id="9789125at2"/>
<dbReference type="STRING" id="91360.SAMN05660330_01292"/>
<dbReference type="AlphaFoldDB" id="A0A1H0N9C7"/>
<dbReference type="SUPFAM" id="SSF53323">
    <property type="entry name" value="Pyruvate-ferredoxin oxidoreductase, PFOR, domain III"/>
    <property type="match status" value="1"/>
</dbReference>
<dbReference type="PANTHER" id="PTHR42730:SF1">
    <property type="entry name" value="2-OXOGLUTARATE SYNTHASE SUBUNIT KORC"/>
    <property type="match status" value="1"/>
</dbReference>
<keyword evidence="4" id="KW-1185">Reference proteome</keyword>
<organism evidence="3 4">
    <name type="scientific">Desulforhopalus singaporensis</name>
    <dbReference type="NCBI Taxonomy" id="91360"/>
    <lineage>
        <taxon>Bacteria</taxon>
        <taxon>Pseudomonadati</taxon>
        <taxon>Thermodesulfobacteriota</taxon>
        <taxon>Desulfobulbia</taxon>
        <taxon>Desulfobulbales</taxon>
        <taxon>Desulfocapsaceae</taxon>
        <taxon>Desulforhopalus</taxon>
    </lineage>
</organism>
<dbReference type="PANTHER" id="PTHR42730">
    <property type="entry name" value="2-OXOGLUTARATE SYNTHASE SUBUNIT KORC"/>
    <property type="match status" value="1"/>
</dbReference>
<dbReference type="GO" id="GO:0016903">
    <property type="term" value="F:oxidoreductase activity, acting on the aldehyde or oxo group of donors"/>
    <property type="evidence" value="ECO:0007669"/>
    <property type="project" value="InterPro"/>
</dbReference>
<sequence length="183" mass="19468">MKKKLVFAGSGGQGVISMATLTCLAAIECKWNAVMSQTYGIEQRGGTAVGFVVISDEEIGSPMIEEDADICCLMHPMIVDAHIKDAASGGIVLYNSSLVKSEPVRESVEFLSVPATDAAQELGERRAANMFALGRLSAETGFVPIEALCSALEKMLGEKKKHLVEINQKALRAGYAGGCNEEK</sequence>
<gene>
    <name evidence="3" type="ORF">SAMN05660330_01292</name>
</gene>
<dbReference type="RefSeq" id="WP_092220944.1">
    <property type="nucleotide sequence ID" value="NZ_FNJI01000007.1"/>
</dbReference>